<evidence type="ECO:0000313" key="5">
    <source>
        <dbReference type="EMBL" id="CAA9321875.1"/>
    </source>
</evidence>
<dbReference type="PANTHER" id="PTHR11364">
    <property type="entry name" value="THIOSULFATE SULFERTANSFERASE"/>
    <property type="match status" value="1"/>
</dbReference>
<feature type="region of interest" description="Disordered" evidence="3">
    <location>
        <begin position="191"/>
        <end position="212"/>
    </location>
</feature>
<organism evidence="5">
    <name type="scientific">uncultured Friedmanniella sp</name>
    <dbReference type="NCBI Taxonomy" id="335381"/>
    <lineage>
        <taxon>Bacteria</taxon>
        <taxon>Bacillati</taxon>
        <taxon>Actinomycetota</taxon>
        <taxon>Actinomycetes</taxon>
        <taxon>Propionibacteriales</taxon>
        <taxon>Nocardioidaceae</taxon>
        <taxon>Friedmanniella</taxon>
        <taxon>environmental samples</taxon>
    </lineage>
</organism>
<feature type="domain" description="Rhodanese" evidence="4">
    <location>
        <begin position="173"/>
        <end position="279"/>
    </location>
</feature>
<dbReference type="InterPro" id="IPR001307">
    <property type="entry name" value="Thiosulphate_STrfase_CS"/>
</dbReference>
<dbReference type="CDD" id="cd01448">
    <property type="entry name" value="TST_Repeat_1"/>
    <property type="match status" value="1"/>
</dbReference>
<dbReference type="CDD" id="cd01449">
    <property type="entry name" value="TST_Repeat_2"/>
    <property type="match status" value="1"/>
</dbReference>
<feature type="domain" description="Rhodanese" evidence="4">
    <location>
        <begin position="20"/>
        <end position="140"/>
    </location>
</feature>
<dbReference type="InterPro" id="IPR001763">
    <property type="entry name" value="Rhodanese-like_dom"/>
</dbReference>
<evidence type="ECO:0000256" key="1">
    <source>
        <dbReference type="ARBA" id="ARBA00022679"/>
    </source>
</evidence>
<proteinExistence type="predicted"/>
<dbReference type="Gene3D" id="3.40.250.10">
    <property type="entry name" value="Rhodanese-like domain"/>
    <property type="match status" value="2"/>
</dbReference>
<reference evidence="5" key="1">
    <citation type="submission" date="2020-02" db="EMBL/GenBank/DDBJ databases">
        <authorList>
            <person name="Meier V. D."/>
        </authorList>
    </citation>
    <scope>NUCLEOTIDE SEQUENCE</scope>
    <source>
        <strain evidence="5">AVDCRST_MAG61</strain>
    </source>
</reference>
<dbReference type="InterPro" id="IPR045078">
    <property type="entry name" value="TST/MPST-like"/>
</dbReference>
<dbReference type="EMBL" id="CADCTT010000300">
    <property type="protein sequence ID" value="CAA9321875.1"/>
    <property type="molecule type" value="Genomic_DNA"/>
</dbReference>
<protein>
    <submittedName>
        <fullName evidence="5">Thiosulfate sulfurtransferase, rhodanese</fullName>
        <ecNumber evidence="5">2.8.1.1</ecNumber>
    </submittedName>
</protein>
<dbReference type="InterPro" id="IPR036873">
    <property type="entry name" value="Rhodanese-like_dom_sf"/>
</dbReference>
<keyword evidence="2" id="KW-0677">Repeat</keyword>
<keyword evidence="1 5" id="KW-0808">Transferase</keyword>
<dbReference type="SMART" id="SM00450">
    <property type="entry name" value="RHOD"/>
    <property type="match status" value="2"/>
</dbReference>
<dbReference type="PROSITE" id="PS50206">
    <property type="entry name" value="RHODANESE_3"/>
    <property type="match status" value="2"/>
</dbReference>
<sequence>MTSENSVLISVPALAARLAEQPPPVLADVRWNLTGPPGRPEYEAGHLPGAQWVDLETELSGPLRPGRTGGRHPLPDPEVFATAMRRIGVTADGEVVVYDGASSLAAARLWWLLLDAGFARVRVLDGGFAAWQRAGLPVQTGPGEPVRPGDFRGRPGQLPRLDAAAVLDLVGDAASGTSLVDVRAPERYAGRSEPLDPVAGHIPTALNRPSTGNLNPDGSFRPPAEIAQRFSGLSDPVLYCGSGITAAHSLLALSTAGLGGRIYPGSWSDWVSDPARPVATGQE</sequence>
<dbReference type="SUPFAM" id="SSF52821">
    <property type="entry name" value="Rhodanese/Cell cycle control phosphatase"/>
    <property type="match status" value="2"/>
</dbReference>
<evidence type="ECO:0000256" key="3">
    <source>
        <dbReference type="SAM" id="MobiDB-lite"/>
    </source>
</evidence>
<dbReference type="Pfam" id="PF00581">
    <property type="entry name" value="Rhodanese"/>
    <property type="match status" value="2"/>
</dbReference>
<dbReference type="PROSITE" id="PS00380">
    <property type="entry name" value="RHODANESE_1"/>
    <property type="match status" value="1"/>
</dbReference>
<dbReference type="AlphaFoldDB" id="A0A6J4L5H5"/>
<evidence type="ECO:0000259" key="4">
    <source>
        <dbReference type="PROSITE" id="PS50206"/>
    </source>
</evidence>
<dbReference type="GO" id="GO:0004792">
    <property type="term" value="F:thiosulfate-cyanide sulfurtransferase activity"/>
    <property type="evidence" value="ECO:0007669"/>
    <property type="project" value="UniProtKB-EC"/>
</dbReference>
<dbReference type="EC" id="2.8.1.1" evidence="5"/>
<name>A0A6J4L5H5_9ACTN</name>
<evidence type="ECO:0000256" key="2">
    <source>
        <dbReference type="ARBA" id="ARBA00022737"/>
    </source>
</evidence>
<accession>A0A6J4L5H5</accession>
<dbReference type="PANTHER" id="PTHR11364:SF27">
    <property type="entry name" value="SULFURTRANSFERASE"/>
    <property type="match status" value="1"/>
</dbReference>
<gene>
    <name evidence="5" type="ORF">AVDCRST_MAG61-2363</name>
</gene>